<dbReference type="SMART" id="SM00382">
    <property type="entry name" value="AAA"/>
    <property type="match status" value="2"/>
</dbReference>
<dbReference type="KEGG" id="nmv:NITMOv2_4101"/>
<dbReference type="CDD" id="cd03221">
    <property type="entry name" value="ABCF_EF-3"/>
    <property type="match status" value="2"/>
</dbReference>
<dbReference type="InterPro" id="IPR003439">
    <property type="entry name" value="ABC_transporter-like_ATP-bd"/>
</dbReference>
<dbReference type="InterPro" id="IPR027417">
    <property type="entry name" value="P-loop_NTPase"/>
</dbReference>
<dbReference type="EMBL" id="CP011801">
    <property type="protein sequence ID" value="ALA60483.1"/>
    <property type="molecule type" value="Genomic_DNA"/>
</dbReference>
<dbReference type="GO" id="GO:0016887">
    <property type="term" value="F:ATP hydrolysis activity"/>
    <property type="evidence" value="ECO:0007669"/>
    <property type="project" value="InterPro"/>
</dbReference>
<keyword evidence="1" id="KW-0547">Nucleotide-binding</keyword>
<evidence type="ECO:0000313" key="5">
    <source>
        <dbReference type="EMBL" id="ALA60483.1"/>
    </source>
</evidence>
<sequence length="650" mass="71912">MAGSQPSLVHCFRRSFWLVSPTLPDLSLRFIFGITTLDSMPPTILLSCDSISKSFGVKPLFSDLSLSIHEGDHIGLVGPNGSGKSTLLKILAGLEPPDRGARSARRHVRIGYVPQEPAFPDGRSVEGVLAQALRDEGLDPHEQGNRIAKALSVAEFRQADQPVAALSGGWKKRLAIARTLMMEPDVLLMDEPTNHLDIEGILWLESLLNTEPRAFLVISHDRRFLEAVASRMLELNRCHTDGVFEAKGRYSDFLEQRDAALAAQADYQASLANRVRREIDWLRRGPKARTTKAKARIDSAGRLIEELNDVHARRETQAAGIDFTSSGRRSKQLLVAKDLGASLGGRPIVRHLDLLLGPGQRVGILGPNGSGKTTLLKLLAGTLAPDSGTLTRADKLRIVTFEQHRESLDQAATLRRSLAPHGDAVVYQDRSVHIVSWAKRFLFRPEQLDLPVSRLSGGEQARLLIARLMLQPADVLILDEPTNDLDIPTLDVLEDSLLEFPGALVLVTHDRWLLDRVSTMLLALDGEGKAEWFADYAQWEAAQTRRAPDSSRTSKPTTGGPDHTPSQKTKRFTYREQQEWDKMEQAIAKAEGRLAACRAAADDPTIVSDAEALRVRYAELESAQAEVDRLYSRWAELEEKRNQAADSRPA</sequence>
<dbReference type="EC" id="3.6.3.-" evidence="5"/>
<dbReference type="InterPro" id="IPR037118">
    <property type="entry name" value="Val-tRNA_synth_C_sf"/>
</dbReference>
<dbReference type="Pfam" id="PF00005">
    <property type="entry name" value="ABC_tran"/>
    <property type="match status" value="2"/>
</dbReference>
<keyword evidence="5" id="KW-0378">Hydrolase</keyword>
<evidence type="ECO:0000259" key="4">
    <source>
        <dbReference type="PROSITE" id="PS50893"/>
    </source>
</evidence>
<dbReference type="PATRIC" id="fig|42253.5.peg.4049"/>
<dbReference type="Proteomes" id="UP000069205">
    <property type="component" value="Chromosome"/>
</dbReference>
<feature type="region of interest" description="Disordered" evidence="3">
    <location>
        <begin position="544"/>
        <end position="569"/>
    </location>
</feature>
<dbReference type="InterPro" id="IPR051309">
    <property type="entry name" value="ABCF_ATPase"/>
</dbReference>
<dbReference type="PROSITE" id="PS50893">
    <property type="entry name" value="ABC_TRANSPORTER_2"/>
    <property type="match status" value="2"/>
</dbReference>
<dbReference type="PANTHER" id="PTHR42855:SF1">
    <property type="entry name" value="ABC TRANSPORTER DOMAIN-CONTAINING PROTEIN"/>
    <property type="match status" value="1"/>
</dbReference>
<evidence type="ECO:0000256" key="3">
    <source>
        <dbReference type="SAM" id="MobiDB-lite"/>
    </source>
</evidence>
<dbReference type="Gene3D" id="3.40.50.300">
    <property type="entry name" value="P-loop containing nucleotide triphosphate hydrolases"/>
    <property type="match status" value="2"/>
</dbReference>
<dbReference type="GO" id="GO:0005524">
    <property type="term" value="F:ATP binding"/>
    <property type="evidence" value="ECO:0007669"/>
    <property type="project" value="UniProtKB-KW"/>
</dbReference>
<keyword evidence="6" id="KW-1185">Reference proteome</keyword>
<organism evidence="5 6">
    <name type="scientific">Nitrospira moscoviensis</name>
    <dbReference type="NCBI Taxonomy" id="42253"/>
    <lineage>
        <taxon>Bacteria</taxon>
        <taxon>Pseudomonadati</taxon>
        <taxon>Nitrospirota</taxon>
        <taxon>Nitrospiria</taxon>
        <taxon>Nitrospirales</taxon>
        <taxon>Nitrospiraceae</taxon>
        <taxon>Nitrospira</taxon>
    </lineage>
</organism>
<protein>
    <submittedName>
        <fullName evidence="5">ABC-type transport system, ATPase component</fullName>
        <ecNumber evidence="5">3.6.3.-</ecNumber>
    </submittedName>
</protein>
<evidence type="ECO:0000256" key="1">
    <source>
        <dbReference type="ARBA" id="ARBA00022741"/>
    </source>
</evidence>
<evidence type="ECO:0000256" key="2">
    <source>
        <dbReference type="ARBA" id="ARBA00022840"/>
    </source>
</evidence>
<dbReference type="SUPFAM" id="SSF52540">
    <property type="entry name" value="P-loop containing nucleoside triphosphate hydrolases"/>
    <property type="match status" value="2"/>
</dbReference>
<gene>
    <name evidence="5" type="ORF">NITMOv2_4101</name>
</gene>
<dbReference type="InterPro" id="IPR017871">
    <property type="entry name" value="ABC_transporter-like_CS"/>
</dbReference>
<keyword evidence="2" id="KW-0067">ATP-binding</keyword>
<reference evidence="5 6" key="1">
    <citation type="journal article" date="2015" name="Proc. Natl. Acad. Sci. U.S.A.">
        <title>Expanded metabolic versatility of ubiquitous nitrite-oxidizing bacteria from the genus Nitrospira.</title>
        <authorList>
            <person name="Koch H."/>
            <person name="Lucker S."/>
            <person name="Albertsen M."/>
            <person name="Kitzinger K."/>
            <person name="Herbold C."/>
            <person name="Spieck E."/>
            <person name="Nielsen P.H."/>
            <person name="Wagner M."/>
            <person name="Daims H."/>
        </authorList>
    </citation>
    <scope>NUCLEOTIDE SEQUENCE [LARGE SCALE GENOMIC DNA]</scope>
    <source>
        <strain evidence="5 6">NSP M-1</strain>
    </source>
</reference>
<dbReference type="Pfam" id="PF16326">
    <property type="entry name" value="ABC_tran_CTD"/>
    <property type="match status" value="1"/>
</dbReference>
<evidence type="ECO:0000313" key="6">
    <source>
        <dbReference type="Proteomes" id="UP000069205"/>
    </source>
</evidence>
<dbReference type="Gene3D" id="1.10.287.380">
    <property type="entry name" value="Valyl-tRNA synthetase, C-terminal domain"/>
    <property type="match status" value="1"/>
</dbReference>
<dbReference type="GO" id="GO:0003677">
    <property type="term" value="F:DNA binding"/>
    <property type="evidence" value="ECO:0007669"/>
    <property type="project" value="InterPro"/>
</dbReference>
<dbReference type="STRING" id="42253.NITMOv2_4101"/>
<dbReference type="AlphaFoldDB" id="A0A0K2GHP9"/>
<dbReference type="PANTHER" id="PTHR42855">
    <property type="entry name" value="ABC TRANSPORTER ATP-BINDING SUBUNIT"/>
    <property type="match status" value="1"/>
</dbReference>
<dbReference type="PROSITE" id="PS00211">
    <property type="entry name" value="ABC_TRANSPORTER_1"/>
    <property type="match status" value="2"/>
</dbReference>
<dbReference type="InterPro" id="IPR003593">
    <property type="entry name" value="AAA+_ATPase"/>
</dbReference>
<feature type="domain" description="ABC transporter" evidence="4">
    <location>
        <begin position="334"/>
        <end position="550"/>
    </location>
</feature>
<proteinExistence type="predicted"/>
<accession>A0A0K2GHP9</accession>
<name>A0A0K2GHP9_NITMO</name>
<feature type="domain" description="ABC transporter" evidence="4">
    <location>
        <begin position="46"/>
        <end position="266"/>
    </location>
</feature>
<dbReference type="InterPro" id="IPR032524">
    <property type="entry name" value="ABC_tran_C"/>
</dbReference>